<dbReference type="GO" id="GO:0032259">
    <property type="term" value="P:methylation"/>
    <property type="evidence" value="ECO:0007669"/>
    <property type="project" value="UniProtKB-KW"/>
</dbReference>
<dbReference type="AlphaFoldDB" id="A0A6J4P7G4"/>
<gene>
    <name evidence="2" type="ORF">AVDCRST_MAG82-412</name>
</gene>
<dbReference type="GO" id="GO:0008705">
    <property type="term" value="F:methionine synthase activity"/>
    <property type="evidence" value="ECO:0007669"/>
    <property type="project" value="UniProtKB-EC"/>
</dbReference>
<evidence type="ECO:0000313" key="2">
    <source>
        <dbReference type="EMBL" id="CAA9404802.1"/>
    </source>
</evidence>
<evidence type="ECO:0000256" key="1">
    <source>
        <dbReference type="SAM" id="MobiDB-lite"/>
    </source>
</evidence>
<dbReference type="EMBL" id="CADCVA010000058">
    <property type="protein sequence ID" value="CAA9404802.1"/>
    <property type="molecule type" value="Genomic_DNA"/>
</dbReference>
<keyword evidence="2" id="KW-0489">Methyltransferase</keyword>
<name>A0A6J4P7G4_9ACTN</name>
<keyword evidence="2" id="KW-0808">Transferase</keyword>
<proteinExistence type="predicted"/>
<feature type="non-terminal residue" evidence="2">
    <location>
        <position position="36"/>
    </location>
</feature>
<feature type="region of interest" description="Disordered" evidence="1">
    <location>
        <begin position="1"/>
        <end position="36"/>
    </location>
</feature>
<reference evidence="2" key="1">
    <citation type="submission" date="2020-02" db="EMBL/GenBank/DDBJ databases">
        <authorList>
            <person name="Meier V. D."/>
        </authorList>
    </citation>
    <scope>NUCLEOTIDE SEQUENCE</scope>
    <source>
        <strain evidence="2">AVDCRST_MAG82</strain>
    </source>
</reference>
<organism evidence="2">
    <name type="scientific">uncultured Rubrobacteraceae bacterium</name>
    <dbReference type="NCBI Taxonomy" id="349277"/>
    <lineage>
        <taxon>Bacteria</taxon>
        <taxon>Bacillati</taxon>
        <taxon>Actinomycetota</taxon>
        <taxon>Rubrobacteria</taxon>
        <taxon>Rubrobacterales</taxon>
        <taxon>Rubrobacteraceae</taxon>
        <taxon>environmental samples</taxon>
    </lineage>
</organism>
<protein>
    <submittedName>
        <fullName evidence="2">5-methyltetrahydrofolate--homocysteine methyltransferase</fullName>
        <ecNumber evidence="2">2.1.1.13</ecNumber>
    </submittedName>
</protein>
<sequence length="36" mass="3742">GPSEHERRRATGSVIQGPGALGAAHHDSGLRDGNYD</sequence>
<feature type="non-terminal residue" evidence="2">
    <location>
        <position position="1"/>
    </location>
</feature>
<dbReference type="EC" id="2.1.1.13" evidence="2"/>
<accession>A0A6J4P7G4</accession>
<feature type="compositionally biased region" description="Basic and acidic residues" evidence="1">
    <location>
        <begin position="24"/>
        <end position="36"/>
    </location>
</feature>